<accession>A0A1B7IQV8</accession>
<name>A0A1B7IQV8_9ENTR</name>
<dbReference type="PATRIC" id="fig|1354251.4.peg.2086"/>
<protein>
    <submittedName>
        <fullName evidence="1">Tail fiber assembly protein</fullName>
    </submittedName>
</protein>
<dbReference type="OrthoDB" id="8596093at2"/>
<dbReference type="Pfam" id="PF02413">
    <property type="entry name" value="Caudo_TAP"/>
    <property type="match status" value="1"/>
</dbReference>
<dbReference type="RefSeq" id="WP_064559079.1">
    <property type="nucleotide sequence ID" value="NZ_LXER01000017.1"/>
</dbReference>
<keyword evidence="2" id="KW-1185">Reference proteome</keyword>
<comment type="caution">
    <text evidence="1">The sequence shown here is derived from an EMBL/GenBank/DDBJ whole genome shotgun (WGS) entry which is preliminary data.</text>
</comment>
<organism evidence="1 2">
    <name type="scientific">Buttiauxella brennerae ATCC 51605</name>
    <dbReference type="NCBI Taxonomy" id="1354251"/>
    <lineage>
        <taxon>Bacteria</taxon>
        <taxon>Pseudomonadati</taxon>
        <taxon>Pseudomonadota</taxon>
        <taxon>Gammaproteobacteria</taxon>
        <taxon>Enterobacterales</taxon>
        <taxon>Enterobacteriaceae</taxon>
        <taxon>Buttiauxella</taxon>
    </lineage>
</organism>
<gene>
    <name evidence="1" type="ORF">M975_2016</name>
</gene>
<evidence type="ECO:0000313" key="2">
    <source>
        <dbReference type="Proteomes" id="UP000078410"/>
    </source>
</evidence>
<dbReference type="AlphaFoldDB" id="A0A1B7IQV8"/>
<sequence>MKKIFFCAKTNGFYPEEFQEQYVDAGTWPEELTEVSHEQYQFLMGAQSHGKIIVPDEDGYPVLSDPETDFTAVAVQRRDSEMALASARINALTDAQDDGDITPEEVEELAALREKRTRLRRLDLTTAPDIDWP</sequence>
<dbReference type="Proteomes" id="UP000078410">
    <property type="component" value="Unassembled WGS sequence"/>
</dbReference>
<reference evidence="1 2" key="1">
    <citation type="submission" date="2016-04" db="EMBL/GenBank/DDBJ databases">
        <title>ATOL: Assembling a taxonomically balanced genome-scale reconstruction of the evolutionary history of the Enterobacteriaceae.</title>
        <authorList>
            <person name="Plunkett G.III."/>
            <person name="Neeno-Eckwall E.C."/>
            <person name="Glasner J.D."/>
            <person name="Perna N.T."/>
        </authorList>
    </citation>
    <scope>NUCLEOTIDE SEQUENCE [LARGE SCALE GENOMIC DNA]</scope>
    <source>
        <strain evidence="1 2">ATCC 51605</strain>
    </source>
</reference>
<evidence type="ECO:0000313" key="1">
    <source>
        <dbReference type="EMBL" id="OAT32124.1"/>
    </source>
</evidence>
<dbReference type="EMBL" id="LXER01000017">
    <property type="protein sequence ID" value="OAT32124.1"/>
    <property type="molecule type" value="Genomic_DNA"/>
</dbReference>
<dbReference type="InterPro" id="IPR003458">
    <property type="entry name" value="Phage_T4_Gp38_tail_assem"/>
</dbReference>
<proteinExistence type="predicted"/>